<protein>
    <recommendedName>
        <fullName evidence="3">Lipoprotein</fullName>
    </recommendedName>
</protein>
<accession>A0ABW0TFV1</accession>
<evidence type="ECO:0000313" key="2">
    <source>
        <dbReference type="Proteomes" id="UP001596109"/>
    </source>
</evidence>
<organism evidence="1 2">
    <name type="scientific">Sporosarcina soli</name>
    <dbReference type="NCBI Taxonomy" id="334736"/>
    <lineage>
        <taxon>Bacteria</taxon>
        <taxon>Bacillati</taxon>
        <taxon>Bacillota</taxon>
        <taxon>Bacilli</taxon>
        <taxon>Bacillales</taxon>
        <taxon>Caryophanaceae</taxon>
        <taxon>Sporosarcina</taxon>
    </lineage>
</organism>
<proteinExistence type="predicted"/>
<dbReference type="EMBL" id="JBHSNO010000005">
    <property type="protein sequence ID" value="MFC5588222.1"/>
    <property type="molecule type" value="Genomic_DNA"/>
</dbReference>
<evidence type="ECO:0000313" key="1">
    <source>
        <dbReference type="EMBL" id="MFC5588222.1"/>
    </source>
</evidence>
<gene>
    <name evidence="1" type="ORF">ACFPRA_04970</name>
</gene>
<reference evidence="2" key="1">
    <citation type="journal article" date="2019" name="Int. J. Syst. Evol. Microbiol.">
        <title>The Global Catalogue of Microorganisms (GCM) 10K type strain sequencing project: providing services to taxonomists for standard genome sequencing and annotation.</title>
        <authorList>
            <consortium name="The Broad Institute Genomics Platform"/>
            <consortium name="The Broad Institute Genome Sequencing Center for Infectious Disease"/>
            <person name="Wu L."/>
            <person name="Ma J."/>
        </authorList>
    </citation>
    <scope>NUCLEOTIDE SEQUENCE [LARGE SCALE GENOMIC DNA]</scope>
    <source>
        <strain evidence="2">CGMCC 4.1434</strain>
    </source>
</reference>
<sequence>MKFIGLAITLLLAGIILAGCTIEVEETKVEKEKEYTEEGLGNITDYGEATIISEAEHFVLEENESLSYELSDVKIIKLENYTEHAEFPLTLKHGVLDINEVPESLYMVIGTEKMKNKTDSPLVFSGVYKMKEGNNMNVSINTEDILFGDEFGAVMASGVDYKSQFAVIIDNPDVKTLSFTLPNAWDEKNNGDDILEEQEFTMEFIKK</sequence>
<evidence type="ECO:0008006" key="3">
    <source>
        <dbReference type="Google" id="ProtNLM"/>
    </source>
</evidence>
<name>A0ABW0TFV1_9BACL</name>
<comment type="caution">
    <text evidence="1">The sequence shown here is derived from an EMBL/GenBank/DDBJ whole genome shotgun (WGS) entry which is preliminary data.</text>
</comment>
<dbReference type="PROSITE" id="PS51257">
    <property type="entry name" value="PROKAR_LIPOPROTEIN"/>
    <property type="match status" value="1"/>
</dbReference>
<dbReference type="Proteomes" id="UP001596109">
    <property type="component" value="Unassembled WGS sequence"/>
</dbReference>
<dbReference type="RefSeq" id="WP_381431351.1">
    <property type="nucleotide sequence ID" value="NZ_JBHSNO010000005.1"/>
</dbReference>
<keyword evidence="2" id="KW-1185">Reference proteome</keyword>